<sequence>MAPAAAKSSKPIARSSIIIIIKGHQSKSSGVCHASDDDDMADSLLMRNSMQSRPAHEGLKRLRETRLWMRSFEDAKVDMYTKETDLGDDDDDAQWPKGGPGELEMASESATSFPISIWKTHLVNSKNKTSEMCGLVS</sequence>
<reference evidence="1" key="2">
    <citation type="submission" date="2021-10" db="EMBL/GenBank/DDBJ databases">
        <authorList>
            <person name="Piombo E."/>
        </authorList>
    </citation>
    <scope>NUCLEOTIDE SEQUENCE</scope>
</reference>
<evidence type="ECO:0000313" key="2">
    <source>
        <dbReference type="Proteomes" id="UP000836387"/>
    </source>
</evidence>
<dbReference type="EMBL" id="CADEHS020000003">
    <property type="protein sequence ID" value="CAG9939161.1"/>
    <property type="molecule type" value="Genomic_DNA"/>
</dbReference>
<gene>
    <name evidence="1" type="ORF">CRV2_00007595</name>
</gene>
<reference evidence="1" key="1">
    <citation type="submission" date="2020-04" db="EMBL/GenBank/DDBJ databases">
        <authorList>
            <person name="Broberg M."/>
        </authorList>
    </citation>
    <scope>NUCLEOTIDE SEQUENCE</scope>
</reference>
<name>A0ACA9TE20_BIOOC</name>
<dbReference type="Proteomes" id="UP000836387">
    <property type="component" value="Unassembled WGS sequence"/>
</dbReference>
<comment type="caution">
    <text evidence="1">The sequence shown here is derived from an EMBL/GenBank/DDBJ whole genome shotgun (WGS) entry which is preliminary data.</text>
</comment>
<keyword evidence="2" id="KW-1185">Reference proteome</keyword>
<accession>A0ACA9TE20</accession>
<proteinExistence type="predicted"/>
<evidence type="ECO:0000313" key="1">
    <source>
        <dbReference type="EMBL" id="CAG9939161.1"/>
    </source>
</evidence>
<organism evidence="1 2">
    <name type="scientific">Clonostachys rosea f. rosea IK726</name>
    <dbReference type="NCBI Taxonomy" id="1349383"/>
    <lineage>
        <taxon>Eukaryota</taxon>
        <taxon>Fungi</taxon>
        <taxon>Dikarya</taxon>
        <taxon>Ascomycota</taxon>
        <taxon>Pezizomycotina</taxon>
        <taxon>Sordariomycetes</taxon>
        <taxon>Hypocreomycetidae</taxon>
        <taxon>Hypocreales</taxon>
        <taxon>Bionectriaceae</taxon>
        <taxon>Clonostachys</taxon>
    </lineage>
</organism>
<protein>
    <submittedName>
        <fullName evidence="1">Uncharacterized protein</fullName>
    </submittedName>
</protein>